<keyword evidence="5" id="KW-0548">Nucleotidyltransferase</keyword>
<keyword evidence="4" id="KW-0808">Transferase</keyword>
<comment type="similarity">
    <text evidence="1">Belongs to the RdRP family.</text>
</comment>
<evidence type="ECO:0000259" key="10">
    <source>
        <dbReference type="Pfam" id="PF05183"/>
    </source>
</evidence>
<protein>
    <recommendedName>
        <fullName evidence="2">RNA-directed RNA polymerase</fullName>
        <ecNumber evidence="2">2.7.7.48</ecNumber>
    </recommendedName>
</protein>
<evidence type="ECO:0000256" key="5">
    <source>
        <dbReference type="ARBA" id="ARBA00022695"/>
    </source>
</evidence>
<dbReference type="Proteomes" id="UP000298663">
    <property type="component" value="Unassembled WGS sequence"/>
</dbReference>
<keyword evidence="9" id="KW-0175">Coiled coil</keyword>
<dbReference type="InterPro" id="IPR056053">
    <property type="entry name" value="DUF7636"/>
</dbReference>
<evidence type="ECO:0000313" key="16">
    <source>
        <dbReference type="Proteomes" id="UP000298663"/>
    </source>
</evidence>
<dbReference type="GO" id="GO:0003723">
    <property type="term" value="F:RNA binding"/>
    <property type="evidence" value="ECO:0007669"/>
    <property type="project" value="UniProtKB-KW"/>
</dbReference>
<dbReference type="InterPro" id="IPR058752">
    <property type="entry name" value="RDRP_C_head"/>
</dbReference>
<accession>A0A4U5MSQ8</accession>
<dbReference type="GO" id="GO:0030422">
    <property type="term" value="P:siRNA processing"/>
    <property type="evidence" value="ECO:0007669"/>
    <property type="project" value="TreeGrafter"/>
</dbReference>
<dbReference type="Pfam" id="PF26253">
    <property type="entry name" value="RdRP_head"/>
    <property type="match status" value="1"/>
</dbReference>
<keyword evidence="6" id="KW-0694">RNA-binding</keyword>
<comment type="caution">
    <text evidence="15">The sequence shown here is derived from an EMBL/GenBank/DDBJ whole genome shotgun (WGS) entry which is preliminary data.</text>
</comment>
<dbReference type="PANTHER" id="PTHR23079:SF57">
    <property type="entry name" value="RNA-DIRECTED RNA POLYMERASE"/>
    <property type="match status" value="1"/>
</dbReference>
<evidence type="ECO:0000259" key="11">
    <source>
        <dbReference type="Pfam" id="PF24642"/>
    </source>
</evidence>
<dbReference type="Pfam" id="PF05183">
    <property type="entry name" value="RdRP"/>
    <property type="match status" value="1"/>
</dbReference>
<evidence type="ECO:0000259" key="14">
    <source>
        <dbReference type="Pfam" id="PF26253"/>
    </source>
</evidence>
<evidence type="ECO:0000256" key="6">
    <source>
        <dbReference type="ARBA" id="ARBA00022884"/>
    </source>
</evidence>
<organism evidence="15 16">
    <name type="scientific">Steinernema carpocapsae</name>
    <name type="common">Entomopathogenic nematode</name>
    <dbReference type="NCBI Taxonomy" id="34508"/>
    <lineage>
        <taxon>Eukaryota</taxon>
        <taxon>Metazoa</taxon>
        <taxon>Ecdysozoa</taxon>
        <taxon>Nematoda</taxon>
        <taxon>Chromadorea</taxon>
        <taxon>Rhabditida</taxon>
        <taxon>Tylenchina</taxon>
        <taxon>Panagrolaimomorpha</taxon>
        <taxon>Strongyloidoidea</taxon>
        <taxon>Steinernematidae</taxon>
        <taxon>Steinernema</taxon>
    </lineage>
</organism>
<evidence type="ECO:0000256" key="7">
    <source>
        <dbReference type="ARBA" id="ARBA00023158"/>
    </source>
</evidence>
<reference evidence="15 16" key="2">
    <citation type="journal article" date="2019" name="G3 (Bethesda)">
        <title>Hybrid Assembly of the Genome of the Entomopathogenic Nematode Steinernema carpocapsae Identifies the X-Chromosome.</title>
        <authorList>
            <person name="Serra L."/>
            <person name="Macchietto M."/>
            <person name="Macias-Munoz A."/>
            <person name="McGill C.J."/>
            <person name="Rodriguez I.M."/>
            <person name="Rodriguez B."/>
            <person name="Murad R."/>
            <person name="Mortazavi A."/>
        </authorList>
    </citation>
    <scope>NUCLEOTIDE SEQUENCE [LARGE SCALE GENOMIC DNA]</scope>
    <source>
        <strain evidence="15 16">ALL</strain>
    </source>
</reference>
<feature type="domain" description="RDRP C-terminal head" evidence="14">
    <location>
        <begin position="1081"/>
        <end position="1249"/>
    </location>
</feature>
<dbReference type="OrthoDB" id="6513042at2759"/>
<keyword evidence="7" id="KW-0943">RNA-mediated gene silencing</keyword>
<name>A0A4U5MSQ8_STECR</name>
<dbReference type="STRING" id="34508.A0A4U5MSQ8"/>
<evidence type="ECO:0000256" key="8">
    <source>
        <dbReference type="ARBA" id="ARBA00048744"/>
    </source>
</evidence>
<reference evidence="15 16" key="1">
    <citation type="journal article" date="2015" name="Genome Biol.">
        <title>Comparative genomics of Steinernema reveals deeply conserved gene regulatory networks.</title>
        <authorList>
            <person name="Dillman A.R."/>
            <person name="Macchietto M."/>
            <person name="Porter C.F."/>
            <person name="Rogers A."/>
            <person name="Williams B."/>
            <person name="Antoshechkin I."/>
            <person name="Lee M.M."/>
            <person name="Goodwin Z."/>
            <person name="Lu X."/>
            <person name="Lewis E.E."/>
            <person name="Goodrich-Blair H."/>
            <person name="Stock S.P."/>
            <person name="Adams B.J."/>
            <person name="Sternberg P.W."/>
            <person name="Mortazavi A."/>
        </authorList>
    </citation>
    <scope>NUCLEOTIDE SEQUENCE [LARGE SCALE GENOMIC DNA]</scope>
    <source>
        <strain evidence="15 16">ALL</strain>
    </source>
</reference>
<feature type="domain" description="DUF7752" evidence="12">
    <location>
        <begin position="1292"/>
        <end position="1395"/>
    </location>
</feature>
<dbReference type="InterPro" id="IPR056654">
    <property type="entry name" value="DUF7752"/>
</dbReference>
<sequence length="1579" mass="181075">MTVAGVKGQVKILAESLKPGNDKVFQTDAECQGYEDTVINALSKNCPAAVLHSSRNVPKRFVTRDFDPPYQEYSVEVVSKNWSCAFFMLVNRFFLGCRTFQDRFKRSDIVSLLQMSSFNVLKKDFWPGDANIPIEFFSLGNLMTPYKFLNHYKLCEGTVELEALNQCERTPDNTDRILADFEHDQNRLKVKFGYVTPSPTAKEGHRSAGVYVNVSYNSVRRIIVDWDHMNETGIHGAKLYLHLNFPIEIKQSKKKDNKFQKPPERYLTWDQRNAPPEAISDCPVLMLCFKAISRAILYNVLSRMRSRCNLILEFCNVTIENSLPYLAAPMADKNLKKLIEKGGNYRLAYLIEALSSRGSVVNDHFLTSEHRRNMFISNIITHFKKDANVTLETLERLLNALDERLEIRDLFGVYAKIHQKVTDESQILKEEIETQKNKGFQRVRKVVITPTRKLLVVPELLMGNRFLRSHDESGEHTLRVQFRDDDSQPMRGIKCGAFLIERTVGEALRNGIIVAGRLYKYMGSSNSQMRDNGCYFFNAENAENVHEQISRHFGKFDTKNIPKFMSRFGQCFTQARRSGIELKRHMYNTIPDIIGGDDQNGEPYCFSDGVGVVSAGYASTMASDFNIHKSSVPSVFQVRFRGIKGILCVNPFLDAFSEHLERYNLQDDKYWPKDVVISFRPSQEKFRAPRDDRIEVVKYSAPTPCSLNRPLINIMDQVTSGQNQQTHARICARVHELLDVQIESLGLMLNDESKARARLSELPRRIDFNYLSVEKGFQLTDEPFFKSLIQCCVKFTLRKVKQKNQVQLPYAIARMAFGVIDETGLLQSGQIFFQATSSIFVKNPCKSAHKQIITGPVLMTKNPQIVAGDARMFTAVDIPELHHLVDVVVFPRYGSRPHTDEMAGSDLDGDEYTIIWDPELFFDRNEKPLDFPKPMVRADPSDDRDVNTKTIDFYLSYIEQDSIGTIANSFLVTSELYGIDSDVSISIARKHSLAVDFPKTGKPPEKLSRKPTNGLPCEQPDRFPDFMERFHAPSYVSHSWNGQLYRRAKEMDIVLINAMDNHQNDRIVRDRNFKRIGQCYYFDRARQLYESYVSCVEALLDNYGIQEEAEAFTGAILKCRNRISDRDMDDMSMFNTNFVIEERFSKIFQKYRREFFEEFGGLEACTVDESNLVNRSKNLRANKAESDMDRRICKNPTEAMKDKACAWYNVCYFYANKAKRRYLSFAWIVWDVLAEVKRENHFKNKREQRLMGIPIHTRLHVYIGKYTGDVSNRVALEEFKKQIAKERHIAKYVEAYEGLDELCFILLHWGEQHALFNHEFRPRHLFTLLLIHGLDMFPKKRSDAASEWLEKLDLDAPIASRGDIRSRIGGLGAILMEFFKYLGGRLFKQYRFISFEEVGSDEFLLDSKVAPLSRAACRTYYQISFSGVFAALPQLESEMIQQGDEASEKGKRLYEIEPFTIELPSAKNVQMQDILRNITDLTNVQTTKFIVSGMGTLESLEKLKDLVTITPNMRSGGKWSMAKASLMADMVYEKVRKKAKASAAGAPVIYPIDKNKVSQIGQVQKADESAVDSSGGEAP</sequence>
<evidence type="ECO:0000256" key="1">
    <source>
        <dbReference type="ARBA" id="ARBA00005762"/>
    </source>
</evidence>
<gene>
    <name evidence="15" type="ORF">L596_020121</name>
</gene>
<evidence type="ECO:0000313" key="15">
    <source>
        <dbReference type="EMBL" id="TKR72714.1"/>
    </source>
</evidence>
<evidence type="ECO:0000256" key="9">
    <source>
        <dbReference type="SAM" id="Coils"/>
    </source>
</evidence>
<evidence type="ECO:0000259" key="12">
    <source>
        <dbReference type="Pfam" id="PF24934"/>
    </source>
</evidence>
<dbReference type="InterPro" id="IPR007855">
    <property type="entry name" value="RDRP"/>
</dbReference>
<dbReference type="GO" id="GO:0031380">
    <property type="term" value="C:nuclear RNA-directed RNA polymerase complex"/>
    <property type="evidence" value="ECO:0007669"/>
    <property type="project" value="TreeGrafter"/>
</dbReference>
<keyword evidence="3" id="KW-0696">RNA-directed RNA polymerase</keyword>
<dbReference type="EMBL" id="AZBU02000006">
    <property type="protein sequence ID" value="TKR72714.1"/>
    <property type="molecule type" value="Genomic_DNA"/>
</dbReference>
<keyword evidence="16" id="KW-1185">Reference proteome</keyword>
<feature type="coiled-coil region" evidence="9">
    <location>
        <begin position="384"/>
        <end position="438"/>
    </location>
</feature>
<evidence type="ECO:0000256" key="4">
    <source>
        <dbReference type="ARBA" id="ARBA00022679"/>
    </source>
</evidence>
<proteinExistence type="inferred from homology"/>
<feature type="domain" description="RDRP core" evidence="10">
    <location>
        <begin position="448"/>
        <end position="1047"/>
    </location>
</feature>
<dbReference type="EC" id="2.7.7.48" evidence="2"/>
<feature type="domain" description="PH-like" evidence="13">
    <location>
        <begin position="126"/>
        <end position="319"/>
    </location>
</feature>
<dbReference type="InterPro" id="IPR057493">
    <property type="entry name" value="PH_RdRP-assoc"/>
</dbReference>
<dbReference type="InterPro" id="IPR057596">
    <property type="entry name" value="RDRP_core"/>
</dbReference>
<evidence type="ECO:0000256" key="2">
    <source>
        <dbReference type="ARBA" id="ARBA00012494"/>
    </source>
</evidence>
<comment type="catalytic activity">
    <reaction evidence="8">
        <text>RNA(n) + a ribonucleoside 5'-triphosphate = RNA(n+1) + diphosphate</text>
        <dbReference type="Rhea" id="RHEA:21248"/>
        <dbReference type="Rhea" id="RHEA-COMP:14527"/>
        <dbReference type="Rhea" id="RHEA-COMP:17342"/>
        <dbReference type="ChEBI" id="CHEBI:33019"/>
        <dbReference type="ChEBI" id="CHEBI:61557"/>
        <dbReference type="ChEBI" id="CHEBI:140395"/>
        <dbReference type="EC" id="2.7.7.48"/>
    </reaction>
</comment>
<dbReference type="GO" id="GO:0003968">
    <property type="term" value="F:RNA-directed RNA polymerase activity"/>
    <property type="evidence" value="ECO:0007669"/>
    <property type="project" value="UniProtKB-KW"/>
</dbReference>
<dbReference type="Pfam" id="PF25359">
    <property type="entry name" value="PH_met_RdRP"/>
    <property type="match status" value="1"/>
</dbReference>
<dbReference type="Pfam" id="PF24642">
    <property type="entry name" value="DUF7636"/>
    <property type="match status" value="1"/>
</dbReference>
<dbReference type="Pfam" id="PF24934">
    <property type="entry name" value="DUF7752"/>
    <property type="match status" value="1"/>
</dbReference>
<evidence type="ECO:0000259" key="13">
    <source>
        <dbReference type="Pfam" id="PF25359"/>
    </source>
</evidence>
<evidence type="ECO:0000256" key="3">
    <source>
        <dbReference type="ARBA" id="ARBA00022484"/>
    </source>
</evidence>
<feature type="domain" description="DUF7636" evidence="11">
    <location>
        <begin position="1453"/>
        <end position="1537"/>
    </location>
</feature>
<dbReference type="PANTHER" id="PTHR23079">
    <property type="entry name" value="RNA-DEPENDENT RNA POLYMERASE"/>
    <property type="match status" value="1"/>
</dbReference>